<dbReference type="EMBL" id="JAAFGW010000050">
    <property type="protein sequence ID" value="NDP47716.1"/>
    <property type="molecule type" value="Genomic_DNA"/>
</dbReference>
<dbReference type="AlphaFoldDB" id="A0A7C9JWV6"/>
<organism evidence="2 3">
    <name type="scientific">Sulfuriferula multivorans</name>
    <dbReference type="NCBI Taxonomy" id="1559896"/>
    <lineage>
        <taxon>Bacteria</taxon>
        <taxon>Pseudomonadati</taxon>
        <taxon>Pseudomonadota</taxon>
        <taxon>Betaproteobacteria</taxon>
        <taxon>Nitrosomonadales</taxon>
        <taxon>Sulfuricellaceae</taxon>
        <taxon>Sulfuriferula</taxon>
    </lineage>
</organism>
<sequence>MHRACSMQNQQRGLTMIGFLFVAFVLVMVAMLGMKLVPAYIEFFSVKKILATMGQESDLKSKSNGEIRSDFMKRANVGYVTVVKPEDLSIDRRNGTAVISAEYAFRTKLVGNVSLVVDFSASSDPNAAPAQIE</sequence>
<name>A0A7C9JWV6_9PROT</name>
<keyword evidence="1" id="KW-0812">Transmembrane</keyword>
<gene>
    <name evidence="2" type="ORF">GZ085_04845</name>
</gene>
<keyword evidence="1" id="KW-1133">Transmembrane helix</keyword>
<evidence type="ECO:0000256" key="1">
    <source>
        <dbReference type="SAM" id="Phobius"/>
    </source>
</evidence>
<accession>A0A7C9JWV6</accession>
<reference evidence="2 3" key="1">
    <citation type="submission" date="2019-09" db="EMBL/GenBank/DDBJ databases">
        <title>H2 Metabolism Revealed by Metagenomic Analysis in Subglacial Sediment of East Antarctica.</title>
        <authorList>
            <person name="Yang Z."/>
            <person name="Zhang Y."/>
            <person name="Lv Y."/>
            <person name="Yan W."/>
            <person name="Xiao X."/>
            <person name="Sun B."/>
            <person name="Ma H."/>
        </authorList>
    </citation>
    <scope>NUCLEOTIDE SEQUENCE [LARGE SCALE GENOMIC DNA]</scope>
    <source>
        <strain evidence="2">Bin2_2</strain>
    </source>
</reference>
<proteinExistence type="predicted"/>
<protein>
    <submittedName>
        <fullName evidence="2">DUF4845 domain-containing protein</fullName>
    </submittedName>
</protein>
<dbReference type="Pfam" id="PF16137">
    <property type="entry name" value="DUF4845"/>
    <property type="match status" value="1"/>
</dbReference>
<evidence type="ECO:0000313" key="3">
    <source>
        <dbReference type="Proteomes" id="UP000483432"/>
    </source>
</evidence>
<comment type="caution">
    <text evidence="2">The sequence shown here is derived from an EMBL/GenBank/DDBJ whole genome shotgun (WGS) entry which is preliminary data.</text>
</comment>
<dbReference type="Proteomes" id="UP000483432">
    <property type="component" value="Unassembled WGS sequence"/>
</dbReference>
<dbReference type="InterPro" id="IPR032314">
    <property type="entry name" value="DUF4845"/>
</dbReference>
<keyword evidence="1" id="KW-0472">Membrane</keyword>
<feature type="transmembrane region" description="Helical" evidence="1">
    <location>
        <begin position="12"/>
        <end position="34"/>
    </location>
</feature>
<evidence type="ECO:0000313" key="2">
    <source>
        <dbReference type="EMBL" id="NDP47716.1"/>
    </source>
</evidence>